<gene>
    <name evidence="1" type="ORF">EK21DRAFT_107686</name>
</gene>
<dbReference type="NCBIfam" id="TIGR01571">
    <property type="entry name" value="A_thal_Cys_rich"/>
    <property type="match status" value="1"/>
</dbReference>
<evidence type="ECO:0000313" key="1">
    <source>
        <dbReference type="EMBL" id="KAF2034552.1"/>
    </source>
</evidence>
<reference evidence="1" key="1">
    <citation type="journal article" date="2020" name="Stud. Mycol.">
        <title>101 Dothideomycetes genomes: a test case for predicting lifestyles and emergence of pathogens.</title>
        <authorList>
            <person name="Haridas S."/>
            <person name="Albert R."/>
            <person name="Binder M."/>
            <person name="Bloem J."/>
            <person name="Labutti K."/>
            <person name="Salamov A."/>
            <person name="Andreopoulos B."/>
            <person name="Baker S."/>
            <person name="Barry K."/>
            <person name="Bills G."/>
            <person name="Bluhm B."/>
            <person name="Cannon C."/>
            <person name="Castanera R."/>
            <person name="Culley D."/>
            <person name="Daum C."/>
            <person name="Ezra D."/>
            <person name="Gonzalez J."/>
            <person name="Henrissat B."/>
            <person name="Kuo A."/>
            <person name="Liang C."/>
            <person name="Lipzen A."/>
            <person name="Lutzoni F."/>
            <person name="Magnuson J."/>
            <person name="Mondo S."/>
            <person name="Nolan M."/>
            <person name="Ohm R."/>
            <person name="Pangilinan J."/>
            <person name="Park H.-J."/>
            <person name="Ramirez L."/>
            <person name="Alfaro M."/>
            <person name="Sun H."/>
            <person name="Tritt A."/>
            <person name="Yoshinaga Y."/>
            <person name="Zwiers L.-H."/>
            <person name="Turgeon B."/>
            <person name="Goodwin S."/>
            <person name="Spatafora J."/>
            <person name="Crous P."/>
            <person name="Grigoriev I."/>
        </authorList>
    </citation>
    <scope>NUCLEOTIDE SEQUENCE</scope>
    <source>
        <strain evidence="1">CBS 110217</strain>
    </source>
</reference>
<dbReference type="InterPro" id="IPR006461">
    <property type="entry name" value="PLAC_motif_containing"/>
</dbReference>
<dbReference type="PANTHER" id="PTHR15907">
    <property type="entry name" value="DUF614 FAMILY PROTEIN-RELATED"/>
    <property type="match status" value="1"/>
</dbReference>
<protein>
    <submittedName>
        <fullName evidence="1">PLAC8-domain-containing protein</fullName>
    </submittedName>
</protein>
<proteinExistence type="predicted"/>
<evidence type="ECO:0000313" key="2">
    <source>
        <dbReference type="Proteomes" id="UP000799777"/>
    </source>
</evidence>
<keyword evidence="2" id="KW-1185">Reference proteome</keyword>
<dbReference type="EMBL" id="ML978160">
    <property type="protein sequence ID" value="KAF2034552.1"/>
    <property type="molecule type" value="Genomic_DNA"/>
</dbReference>
<dbReference type="AlphaFoldDB" id="A0A9P4HJV9"/>
<dbReference type="Pfam" id="PF04749">
    <property type="entry name" value="PLAC8"/>
    <property type="match status" value="1"/>
</dbReference>
<name>A0A9P4HJV9_9PLEO</name>
<accession>A0A9P4HJV9</accession>
<organism evidence="1 2">
    <name type="scientific">Setomelanomma holmii</name>
    <dbReference type="NCBI Taxonomy" id="210430"/>
    <lineage>
        <taxon>Eukaryota</taxon>
        <taxon>Fungi</taxon>
        <taxon>Dikarya</taxon>
        <taxon>Ascomycota</taxon>
        <taxon>Pezizomycotina</taxon>
        <taxon>Dothideomycetes</taxon>
        <taxon>Pleosporomycetidae</taxon>
        <taxon>Pleosporales</taxon>
        <taxon>Pleosporineae</taxon>
        <taxon>Phaeosphaeriaceae</taxon>
        <taxon>Setomelanomma</taxon>
    </lineage>
</organism>
<comment type="caution">
    <text evidence="1">The sequence shown here is derived from an EMBL/GenBank/DDBJ whole genome shotgun (WGS) entry which is preliminary data.</text>
</comment>
<dbReference type="OrthoDB" id="1045822at2759"/>
<sequence length="185" mass="19852">MSTSTSGLFSPAEIASWKAKFNAALEPGKLSSKTTGRPWSANFWGCFAPIDLCAITCCFPCVTFGKVAHRMDHNGDMSGYEPLNTSCLLFYLSTCFGLHWVPQSLLLSEIREKHNLEGSCVMDLVKSCCCGCCALVQAEKETKALLGSGKQGMDGVVEQQYTGGAGGQGMVYQGQAQLEKVVGQQ</sequence>
<dbReference type="Proteomes" id="UP000799777">
    <property type="component" value="Unassembled WGS sequence"/>
</dbReference>